<dbReference type="GO" id="GO:0004401">
    <property type="term" value="F:histidinol-phosphatase activity"/>
    <property type="evidence" value="ECO:0007669"/>
    <property type="project" value="UniProtKB-UniRule"/>
</dbReference>
<dbReference type="PANTHER" id="PTHR21039:SF0">
    <property type="entry name" value="HISTIDINOL-PHOSPHATASE"/>
    <property type="match status" value="1"/>
</dbReference>
<reference evidence="10 11" key="1">
    <citation type="submission" date="2019-01" db="EMBL/GenBank/DDBJ databases">
        <title>Bacillus sp. M5HDSG1-1, whole genome shotgun sequence.</title>
        <authorList>
            <person name="Tuo L."/>
        </authorList>
    </citation>
    <scope>NUCLEOTIDE SEQUENCE [LARGE SCALE GENOMIC DNA]</scope>
    <source>
        <strain evidence="10 11">M5HDSG1-1</strain>
    </source>
</reference>
<dbReference type="EC" id="3.1.3.15" evidence="3 8"/>
<dbReference type="Gene3D" id="3.20.20.140">
    <property type="entry name" value="Metal-dependent hydrolases"/>
    <property type="match status" value="1"/>
</dbReference>
<evidence type="ECO:0000313" key="11">
    <source>
        <dbReference type="Proteomes" id="UP000288024"/>
    </source>
</evidence>
<evidence type="ECO:0000256" key="7">
    <source>
        <dbReference type="ARBA" id="ARBA00049158"/>
    </source>
</evidence>
<dbReference type="Pfam" id="PF02811">
    <property type="entry name" value="PHP"/>
    <property type="match status" value="1"/>
</dbReference>
<protein>
    <recommendedName>
        <fullName evidence="3 8">Histidinol-phosphatase</fullName>
        <shortName evidence="8">HolPase</shortName>
        <ecNumber evidence="3 8">3.1.3.15</ecNumber>
    </recommendedName>
</protein>
<dbReference type="AlphaFoldDB" id="A0A437KCZ3"/>
<feature type="domain" description="PHP" evidence="9">
    <location>
        <begin position="5"/>
        <end position="215"/>
    </location>
</feature>
<dbReference type="GO" id="GO:0000105">
    <property type="term" value="P:L-histidine biosynthetic process"/>
    <property type="evidence" value="ECO:0007669"/>
    <property type="project" value="UniProtKB-UniRule"/>
</dbReference>
<accession>A0A437KCZ3</accession>
<keyword evidence="6 8" id="KW-0368">Histidine biosynthesis</keyword>
<evidence type="ECO:0000256" key="4">
    <source>
        <dbReference type="ARBA" id="ARBA00022605"/>
    </source>
</evidence>
<dbReference type="SUPFAM" id="SSF89550">
    <property type="entry name" value="PHP domain-like"/>
    <property type="match status" value="1"/>
</dbReference>
<evidence type="ECO:0000313" key="10">
    <source>
        <dbReference type="EMBL" id="RVT64940.1"/>
    </source>
</evidence>
<evidence type="ECO:0000256" key="3">
    <source>
        <dbReference type="ARBA" id="ARBA00013085"/>
    </source>
</evidence>
<name>A0A437KCZ3_9BACI</name>
<sequence>MYKRDGHIHTPFCPHGTKDGLKEYIKRAIDLGFGEITFTEHAPLPQGFEDTAPTKDSSMTTEQLLSYFDEVQAVKDLFQSELKINLGLEIDYIEGYEDGTKEFLQKWGHLLDDSVLSVHFLKNPLEKYDCLDYSSDLFGEMVSLYGNVDRIYECYFQTVSKSISADLGPYKPTRIGHMTLVHKFQKQYQPTLDFSNKIRELLHQVKNAGYELDYNAAGLYKPLCVETYPPQWAVEEALSLQIPLVYGSDAHQAKDMGQGLHVLVRNR</sequence>
<dbReference type="CDD" id="cd12110">
    <property type="entry name" value="PHP_HisPPase_Hisj_like"/>
    <property type="match status" value="1"/>
</dbReference>
<keyword evidence="5 8" id="KW-0378">Hydrolase</keyword>
<evidence type="ECO:0000256" key="8">
    <source>
        <dbReference type="RuleBase" id="RU366003"/>
    </source>
</evidence>
<evidence type="ECO:0000256" key="5">
    <source>
        <dbReference type="ARBA" id="ARBA00022801"/>
    </source>
</evidence>
<comment type="caution">
    <text evidence="10">The sequence shown here is derived from an EMBL/GenBank/DDBJ whole genome shotgun (WGS) entry which is preliminary data.</text>
</comment>
<keyword evidence="11" id="KW-1185">Reference proteome</keyword>
<dbReference type="InterPro" id="IPR004013">
    <property type="entry name" value="PHP_dom"/>
</dbReference>
<dbReference type="InterPro" id="IPR010140">
    <property type="entry name" value="Histidinol_P_phosphatase_HisJ"/>
</dbReference>
<proteinExistence type="inferred from homology"/>
<gene>
    <name evidence="10" type="primary">hisJ</name>
    <name evidence="10" type="ORF">EM808_05340</name>
</gene>
<dbReference type="PANTHER" id="PTHR21039">
    <property type="entry name" value="HISTIDINOL PHOSPHATASE-RELATED"/>
    <property type="match status" value="1"/>
</dbReference>
<dbReference type="EMBL" id="RZTZ01000002">
    <property type="protein sequence ID" value="RVT64940.1"/>
    <property type="molecule type" value="Genomic_DNA"/>
</dbReference>
<organism evidence="10 11">
    <name type="scientific">Niallia taxi</name>
    <dbReference type="NCBI Taxonomy" id="2499688"/>
    <lineage>
        <taxon>Bacteria</taxon>
        <taxon>Bacillati</taxon>
        <taxon>Bacillota</taxon>
        <taxon>Bacilli</taxon>
        <taxon>Bacillales</taxon>
        <taxon>Bacillaceae</taxon>
        <taxon>Niallia</taxon>
    </lineage>
</organism>
<evidence type="ECO:0000259" key="9">
    <source>
        <dbReference type="Pfam" id="PF02811"/>
    </source>
</evidence>
<dbReference type="UniPathway" id="UPA00031">
    <property type="reaction ID" value="UER00013"/>
</dbReference>
<dbReference type="InterPro" id="IPR016195">
    <property type="entry name" value="Pol/histidinol_Pase-like"/>
</dbReference>
<evidence type="ECO:0000256" key="2">
    <source>
        <dbReference type="ARBA" id="ARBA00009152"/>
    </source>
</evidence>
<comment type="catalytic activity">
    <reaction evidence="7 8">
        <text>L-histidinol phosphate + H2O = L-histidinol + phosphate</text>
        <dbReference type="Rhea" id="RHEA:14465"/>
        <dbReference type="ChEBI" id="CHEBI:15377"/>
        <dbReference type="ChEBI" id="CHEBI:43474"/>
        <dbReference type="ChEBI" id="CHEBI:57699"/>
        <dbReference type="ChEBI" id="CHEBI:57980"/>
        <dbReference type="EC" id="3.1.3.15"/>
    </reaction>
</comment>
<dbReference type="NCBIfam" id="NF005996">
    <property type="entry name" value="PRK08123.1"/>
    <property type="match status" value="1"/>
</dbReference>
<comment type="similarity">
    <text evidence="2 8">Belongs to the PHP hydrolase family. HisK subfamily.</text>
</comment>
<dbReference type="NCBIfam" id="TIGR01856">
    <property type="entry name" value="hisJ_fam"/>
    <property type="match status" value="1"/>
</dbReference>
<dbReference type="RefSeq" id="WP_127736995.1">
    <property type="nucleotide sequence ID" value="NZ_CAJCKN010000009.1"/>
</dbReference>
<evidence type="ECO:0000256" key="1">
    <source>
        <dbReference type="ARBA" id="ARBA00004970"/>
    </source>
</evidence>
<dbReference type="GO" id="GO:0005737">
    <property type="term" value="C:cytoplasm"/>
    <property type="evidence" value="ECO:0007669"/>
    <property type="project" value="TreeGrafter"/>
</dbReference>
<dbReference type="Proteomes" id="UP000288024">
    <property type="component" value="Unassembled WGS sequence"/>
</dbReference>
<keyword evidence="4 8" id="KW-0028">Amino-acid biosynthesis</keyword>
<comment type="pathway">
    <text evidence="1 8">Amino-acid biosynthesis; L-histidine biosynthesis; L-histidine from 5-phospho-alpha-D-ribose 1-diphosphate: step 8/9.</text>
</comment>
<evidence type="ECO:0000256" key="6">
    <source>
        <dbReference type="ARBA" id="ARBA00023102"/>
    </source>
</evidence>